<evidence type="ECO:0000313" key="3">
    <source>
        <dbReference type="Proteomes" id="UP000299102"/>
    </source>
</evidence>
<protein>
    <submittedName>
        <fullName evidence="2">Uncharacterized protein</fullName>
    </submittedName>
</protein>
<comment type="caution">
    <text evidence="2">The sequence shown here is derived from an EMBL/GenBank/DDBJ whole genome shotgun (WGS) entry which is preliminary data.</text>
</comment>
<keyword evidence="3" id="KW-1185">Reference proteome</keyword>
<proteinExistence type="predicted"/>
<dbReference type="Proteomes" id="UP000299102">
    <property type="component" value="Unassembled WGS sequence"/>
</dbReference>
<dbReference type="AlphaFoldDB" id="A0A4C1ZFM4"/>
<name>A0A4C1ZFM4_EUMVA</name>
<evidence type="ECO:0000313" key="2">
    <source>
        <dbReference type="EMBL" id="GBP87631.1"/>
    </source>
</evidence>
<sequence length="80" mass="8985">MAVTDGQTWRVILQGFLFSLGETLMDKGPRTQIGLTRQSRDVVQYYINSSNLLNGRRPPAARRPPPARGRVDDNRDCNGL</sequence>
<dbReference type="EMBL" id="BGZK01001872">
    <property type="protein sequence ID" value="GBP87631.1"/>
    <property type="molecule type" value="Genomic_DNA"/>
</dbReference>
<feature type="compositionally biased region" description="Basic and acidic residues" evidence="1">
    <location>
        <begin position="69"/>
        <end position="80"/>
    </location>
</feature>
<accession>A0A4C1ZFM4</accession>
<reference evidence="2 3" key="1">
    <citation type="journal article" date="2019" name="Commun. Biol.">
        <title>The bagworm genome reveals a unique fibroin gene that provides high tensile strength.</title>
        <authorList>
            <person name="Kono N."/>
            <person name="Nakamura H."/>
            <person name="Ohtoshi R."/>
            <person name="Tomita M."/>
            <person name="Numata K."/>
            <person name="Arakawa K."/>
        </authorList>
    </citation>
    <scope>NUCLEOTIDE SEQUENCE [LARGE SCALE GENOMIC DNA]</scope>
</reference>
<evidence type="ECO:0000256" key="1">
    <source>
        <dbReference type="SAM" id="MobiDB-lite"/>
    </source>
</evidence>
<feature type="region of interest" description="Disordered" evidence="1">
    <location>
        <begin position="53"/>
        <end position="80"/>
    </location>
</feature>
<organism evidence="2 3">
    <name type="scientific">Eumeta variegata</name>
    <name type="common">Bagworm moth</name>
    <name type="synonym">Eumeta japonica</name>
    <dbReference type="NCBI Taxonomy" id="151549"/>
    <lineage>
        <taxon>Eukaryota</taxon>
        <taxon>Metazoa</taxon>
        <taxon>Ecdysozoa</taxon>
        <taxon>Arthropoda</taxon>
        <taxon>Hexapoda</taxon>
        <taxon>Insecta</taxon>
        <taxon>Pterygota</taxon>
        <taxon>Neoptera</taxon>
        <taxon>Endopterygota</taxon>
        <taxon>Lepidoptera</taxon>
        <taxon>Glossata</taxon>
        <taxon>Ditrysia</taxon>
        <taxon>Tineoidea</taxon>
        <taxon>Psychidae</taxon>
        <taxon>Oiketicinae</taxon>
        <taxon>Eumeta</taxon>
    </lineage>
</organism>
<gene>
    <name evidence="2" type="ORF">EVAR_99955_1</name>
</gene>